<evidence type="ECO:0000313" key="3">
    <source>
        <dbReference type="Proteomes" id="UP000054485"/>
    </source>
</evidence>
<keyword evidence="3" id="KW-1185">Reference proteome</keyword>
<sequence>MEAKGISGRGKWHRSSAGDPRKVEGNGNDDLASSCRARASVGQAAKCTMSKYGEHGRLEMHCTHQSLVMDVSG</sequence>
<dbReference type="Proteomes" id="UP000054485">
    <property type="component" value="Unassembled WGS sequence"/>
</dbReference>
<evidence type="ECO:0000313" key="2">
    <source>
        <dbReference type="EMBL" id="KIK48129.1"/>
    </source>
</evidence>
<dbReference type="AlphaFoldDB" id="A0A0D0BEA5"/>
<proteinExistence type="predicted"/>
<dbReference type="HOGENOM" id="CLU_2706490_0_0_1"/>
<evidence type="ECO:0000256" key="1">
    <source>
        <dbReference type="SAM" id="MobiDB-lite"/>
    </source>
</evidence>
<protein>
    <submittedName>
        <fullName evidence="2">Uncharacterized protein</fullName>
    </submittedName>
</protein>
<reference evidence="3" key="2">
    <citation type="submission" date="2015-01" db="EMBL/GenBank/DDBJ databases">
        <title>Evolutionary Origins and Diversification of the Mycorrhizal Mutualists.</title>
        <authorList>
            <consortium name="DOE Joint Genome Institute"/>
            <consortium name="Mycorrhizal Genomics Consortium"/>
            <person name="Kohler A."/>
            <person name="Kuo A."/>
            <person name="Nagy L.G."/>
            <person name="Floudas D."/>
            <person name="Copeland A."/>
            <person name="Barry K.W."/>
            <person name="Cichocki N."/>
            <person name="Veneault-Fourrey C."/>
            <person name="LaButti K."/>
            <person name="Lindquist E.A."/>
            <person name="Lipzen A."/>
            <person name="Lundell T."/>
            <person name="Morin E."/>
            <person name="Murat C."/>
            <person name="Riley R."/>
            <person name="Ohm R."/>
            <person name="Sun H."/>
            <person name="Tunlid A."/>
            <person name="Henrissat B."/>
            <person name="Grigoriev I.V."/>
            <person name="Hibbett D.S."/>
            <person name="Martin F."/>
        </authorList>
    </citation>
    <scope>NUCLEOTIDE SEQUENCE [LARGE SCALE GENOMIC DNA]</scope>
    <source>
        <strain evidence="3">UH-Slu-Lm8-n1</strain>
    </source>
</reference>
<feature type="region of interest" description="Disordered" evidence="1">
    <location>
        <begin position="1"/>
        <end position="33"/>
    </location>
</feature>
<dbReference type="InParanoid" id="A0A0D0BEA5"/>
<accession>A0A0D0BEA5</accession>
<organism evidence="2 3">
    <name type="scientific">Suillus luteus UH-Slu-Lm8-n1</name>
    <dbReference type="NCBI Taxonomy" id="930992"/>
    <lineage>
        <taxon>Eukaryota</taxon>
        <taxon>Fungi</taxon>
        <taxon>Dikarya</taxon>
        <taxon>Basidiomycota</taxon>
        <taxon>Agaricomycotina</taxon>
        <taxon>Agaricomycetes</taxon>
        <taxon>Agaricomycetidae</taxon>
        <taxon>Boletales</taxon>
        <taxon>Suillineae</taxon>
        <taxon>Suillaceae</taxon>
        <taxon>Suillus</taxon>
    </lineage>
</organism>
<gene>
    <name evidence="2" type="ORF">CY34DRAFT_798505</name>
</gene>
<name>A0A0D0BEA5_9AGAM</name>
<dbReference type="EMBL" id="KN835140">
    <property type="protein sequence ID" value="KIK48129.1"/>
    <property type="molecule type" value="Genomic_DNA"/>
</dbReference>
<reference evidence="2 3" key="1">
    <citation type="submission" date="2014-04" db="EMBL/GenBank/DDBJ databases">
        <authorList>
            <consortium name="DOE Joint Genome Institute"/>
            <person name="Kuo A."/>
            <person name="Ruytinx J."/>
            <person name="Rineau F."/>
            <person name="Colpaert J."/>
            <person name="Kohler A."/>
            <person name="Nagy L.G."/>
            <person name="Floudas D."/>
            <person name="Copeland A."/>
            <person name="Barry K.W."/>
            <person name="Cichocki N."/>
            <person name="Veneault-Fourrey C."/>
            <person name="LaButti K."/>
            <person name="Lindquist E.A."/>
            <person name="Lipzen A."/>
            <person name="Lundell T."/>
            <person name="Morin E."/>
            <person name="Murat C."/>
            <person name="Sun H."/>
            <person name="Tunlid A."/>
            <person name="Henrissat B."/>
            <person name="Grigoriev I.V."/>
            <person name="Hibbett D.S."/>
            <person name="Martin F."/>
            <person name="Nordberg H.P."/>
            <person name="Cantor M.N."/>
            <person name="Hua S.X."/>
        </authorList>
    </citation>
    <scope>NUCLEOTIDE SEQUENCE [LARGE SCALE GENOMIC DNA]</scope>
    <source>
        <strain evidence="2 3">UH-Slu-Lm8-n1</strain>
    </source>
</reference>